<keyword evidence="2" id="KW-1185">Reference proteome</keyword>
<protein>
    <submittedName>
        <fullName evidence="1">Uncharacterized protein</fullName>
    </submittedName>
</protein>
<gene>
    <name evidence="1" type="ORF">HPB49_012433</name>
</gene>
<dbReference type="EMBL" id="CM023476">
    <property type="protein sequence ID" value="KAH7941347.1"/>
    <property type="molecule type" value="Genomic_DNA"/>
</dbReference>
<name>A0ACB8CF86_DERSI</name>
<dbReference type="Proteomes" id="UP000821865">
    <property type="component" value="Chromosome 7"/>
</dbReference>
<evidence type="ECO:0000313" key="1">
    <source>
        <dbReference type="EMBL" id="KAH7941347.1"/>
    </source>
</evidence>
<reference evidence="1" key="1">
    <citation type="submission" date="2020-05" db="EMBL/GenBank/DDBJ databases">
        <title>Large-scale comparative analyses of tick genomes elucidate their genetic diversity and vector capacities.</title>
        <authorList>
            <person name="Jia N."/>
            <person name="Wang J."/>
            <person name="Shi W."/>
            <person name="Du L."/>
            <person name="Sun Y."/>
            <person name="Zhan W."/>
            <person name="Jiang J."/>
            <person name="Wang Q."/>
            <person name="Zhang B."/>
            <person name="Ji P."/>
            <person name="Sakyi L.B."/>
            <person name="Cui X."/>
            <person name="Yuan T."/>
            <person name="Jiang B."/>
            <person name="Yang W."/>
            <person name="Lam T.T.-Y."/>
            <person name="Chang Q."/>
            <person name="Ding S."/>
            <person name="Wang X."/>
            <person name="Zhu J."/>
            <person name="Ruan X."/>
            <person name="Zhao L."/>
            <person name="Wei J."/>
            <person name="Que T."/>
            <person name="Du C."/>
            <person name="Cheng J."/>
            <person name="Dai P."/>
            <person name="Han X."/>
            <person name="Huang E."/>
            <person name="Gao Y."/>
            <person name="Liu J."/>
            <person name="Shao H."/>
            <person name="Ye R."/>
            <person name="Li L."/>
            <person name="Wei W."/>
            <person name="Wang X."/>
            <person name="Wang C."/>
            <person name="Yang T."/>
            <person name="Huo Q."/>
            <person name="Li W."/>
            <person name="Guo W."/>
            <person name="Chen H."/>
            <person name="Zhou L."/>
            <person name="Ni X."/>
            <person name="Tian J."/>
            <person name="Zhou Y."/>
            <person name="Sheng Y."/>
            <person name="Liu T."/>
            <person name="Pan Y."/>
            <person name="Xia L."/>
            <person name="Li J."/>
            <person name="Zhao F."/>
            <person name="Cao W."/>
        </authorList>
    </citation>
    <scope>NUCLEOTIDE SEQUENCE</scope>
    <source>
        <strain evidence="1">Dsil-2018</strain>
    </source>
</reference>
<evidence type="ECO:0000313" key="2">
    <source>
        <dbReference type="Proteomes" id="UP000821865"/>
    </source>
</evidence>
<sequence length="199" mass="21447">MFLHVLLPTAIAAFALLPPSFGEDAVRTNAATSAPNATARSTHRGDRYVPIQSIRKCAQNNSSPFIGERSLCTFDYVVDVSPYRDPESIATVLCRCMGVPCTPERGFRCVQVYRPLNATYTFPDGTTRKKSYLVPSDCRCASTETSAWNLTRQVDPPPSSEASSSSLPYTVGEIYGEAVKDAPAGEGLGAEPCADQEAI</sequence>
<organism evidence="1 2">
    <name type="scientific">Dermacentor silvarum</name>
    <name type="common">Tick</name>
    <dbReference type="NCBI Taxonomy" id="543639"/>
    <lineage>
        <taxon>Eukaryota</taxon>
        <taxon>Metazoa</taxon>
        <taxon>Ecdysozoa</taxon>
        <taxon>Arthropoda</taxon>
        <taxon>Chelicerata</taxon>
        <taxon>Arachnida</taxon>
        <taxon>Acari</taxon>
        <taxon>Parasitiformes</taxon>
        <taxon>Ixodida</taxon>
        <taxon>Ixodoidea</taxon>
        <taxon>Ixodidae</taxon>
        <taxon>Rhipicephalinae</taxon>
        <taxon>Dermacentor</taxon>
    </lineage>
</organism>
<comment type="caution">
    <text evidence="1">The sequence shown here is derived from an EMBL/GenBank/DDBJ whole genome shotgun (WGS) entry which is preliminary data.</text>
</comment>
<accession>A0ACB8CF86</accession>
<proteinExistence type="predicted"/>